<dbReference type="EMBL" id="BOOI01000066">
    <property type="protein sequence ID" value="GIH87736.1"/>
    <property type="molecule type" value="Genomic_DNA"/>
</dbReference>
<evidence type="ECO:0000313" key="2">
    <source>
        <dbReference type="EMBL" id="GIH87736.1"/>
    </source>
</evidence>
<dbReference type="Gene3D" id="3.10.450.50">
    <property type="match status" value="1"/>
</dbReference>
<dbReference type="InterPro" id="IPR032710">
    <property type="entry name" value="NTF2-like_dom_sf"/>
</dbReference>
<feature type="domain" description="DUF4440" evidence="1">
    <location>
        <begin position="23"/>
        <end position="123"/>
    </location>
</feature>
<gene>
    <name evidence="2" type="ORF">Pro02_61440</name>
</gene>
<accession>A0A8J3WHD4</accession>
<reference evidence="2" key="1">
    <citation type="submission" date="2021-01" db="EMBL/GenBank/DDBJ databases">
        <title>Whole genome shotgun sequence of Planobispora rosea NBRC 15558.</title>
        <authorList>
            <person name="Komaki H."/>
            <person name="Tamura T."/>
        </authorList>
    </citation>
    <scope>NUCLEOTIDE SEQUENCE</scope>
    <source>
        <strain evidence="2">NBRC 15558</strain>
    </source>
</reference>
<dbReference type="Proteomes" id="UP000655044">
    <property type="component" value="Unassembled WGS sequence"/>
</dbReference>
<keyword evidence="3" id="KW-1185">Reference proteome</keyword>
<dbReference type="Pfam" id="PF14534">
    <property type="entry name" value="DUF4440"/>
    <property type="match status" value="1"/>
</dbReference>
<sequence length="133" mass="14269">MTNNHDSRRARLTEDPALHPAVFAAAFNSGDSKAVDRAYEENGIVVPSPGHPMTGPGRIAAIEHLLGLGAPIEARTRHSYVADDIALLIVDWSIRGTARDGTDVHFEGAAADVARRGPDGLWRYVIDNPYGTA</sequence>
<dbReference type="RefSeq" id="WP_068925736.1">
    <property type="nucleotide sequence ID" value="NZ_BMQP01000044.1"/>
</dbReference>
<dbReference type="InterPro" id="IPR027843">
    <property type="entry name" value="DUF4440"/>
</dbReference>
<evidence type="ECO:0000259" key="1">
    <source>
        <dbReference type="Pfam" id="PF14534"/>
    </source>
</evidence>
<dbReference type="SUPFAM" id="SSF54427">
    <property type="entry name" value="NTF2-like"/>
    <property type="match status" value="1"/>
</dbReference>
<organism evidence="2 3">
    <name type="scientific">Planobispora rosea</name>
    <dbReference type="NCBI Taxonomy" id="35762"/>
    <lineage>
        <taxon>Bacteria</taxon>
        <taxon>Bacillati</taxon>
        <taxon>Actinomycetota</taxon>
        <taxon>Actinomycetes</taxon>
        <taxon>Streptosporangiales</taxon>
        <taxon>Streptosporangiaceae</taxon>
        <taxon>Planobispora</taxon>
    </lineage>
</organism>
<evidence type="ECO:0000313" key="3">
    <source>
        <dbReference type="Proteomes" id="UP000655044"/>
    </source>
</evidence>
<comment type="caution">
    <text evidence="2">The sequence shown here is derived from an EMBL/GenBank/DDBJ whole genome shotgun (WGS) entry which is preliminary data.</text>
</comment>
<dbReference type="AlphaFoldDB" id="A0A8J3WHD4"/>
<proteinExistence type="predicted"/>
<protein>
    <recommendedName>
        <fullName evidence="1">DUF4440 domain-containing protein</fullName>
    </recommendedName>
</protein>
<name>A0A8J3WHD4_PLARO</name>
<dbReference type="OrthoDB" id="7375616at2"/>